<dbReference type="InterPro" id="IPR003903">
    <property type="entry name" value="UIM_dom"/>
</dbReference>
<dbReference type="STRING" id="665079.A7E411"/>
<evidence type="ECO:0000313" key="3">
    <source>
        <dbReference type="Proteomes" id="UP000001312"/>
    </source>
</evidence>
<feature type="compositionally biased region" description="Polar residues" evidence="1">
    <location>
        <begin position="118"/>
        <end position="134"/>
    </location>
</feature>
<dbReference type="GeneID" id="5494893"/>
<feature type="region of interest" description="Disordered" evidence="1">
    <location>
        <begin position="93"/>
        <end position="134"/>
    </location>
</feature>
<dbReference type="GO" id="GO:0008081">
    <property type="term" value="F:phosphoric diester hydrolase activity"/>
    <property type="evidence" value="ECO:0007669"/>
    <property type="project" value="InterPro"/>
</dbReference>
<dbReference type="Gene3D" id="3.30.870.10">
    <property type="entry name" value="Endonuclease Chain A"/>
    <property type="match status" value="2"/>
</dbReference>
<dbReference type="GO" id="GO:0006281">
    <property type="term" value="P:DNA repair"/>
    <property type="evidence" value="ECO:0007669"/>
    <property type="project" value="InterPro"/>
</dbReference>
<proteinExistence type="predicted"/>
<dbReference type="InParanoid" id="A7E411"/>
<name>A7E411_SCLS1</name>
<dbReference type="KEGG" id="ssl:SS1G_00033"/>
<gene>
    <name evidence="2" type="ORF">SS1G_00033</name>
</gene>
<evidence type="ECO:0000256" key="1">
    <source>
        <dbReference type="SAM" id="MobiDB-lite"/>
    </source>
</evidence>
<accession>A7E411</accession>
<dbReference type="eggNOG" id="KOG2031">
    <property type="taxonomic scope" value="Eukaryota"/>
</dbReference>
<organism evidence="2 3">
    <name type="scientific">Sclerotinia sclerotiorum (strain ATCC 18683 / 1980 / Ss-1)</name>
    <name type="common">White mold</name>
    <name type="synonym">Whetzelinia sclerotiorum</name>
    <dbReference type="NCBI Taxonomy" id="665079"/>
    <lineage>
        <taxon>Eukaryota</taxon>
        <taxon>Fungi</taxon>
        <taxon>Dikarya</taxon>
        <taxon>Ascomycota</taxon>
        <taxon>Pezizomycotina</taxon>
        <taxon>Leotiomycetes</taxon>
        <taxon>Helotiales</taxon>
        <taxon>Sclerotiniaceae</taxon>
        <taxon>Sclerotinia</taxon>
    </lineage>
</organism>
<evidence type="ECO:0000313" key="2">
    <source>
        <dbReference type="EMBL" id="EDN90633.1"/>
    </source>
</evidence>
<dbReference type="OMA" id="TICFRSK"/>
<dbReference type="RefSeq" id="XP_001597947.1">
    <property type="nucleotide sequence ID" value="XM_001597897.1"/>
</dbReference>
<dbReference type="InterPro" id="IPR010347">
    <property type="entry name" value="Tdp1"/>
</dbReference>
<protein>
    <submittedName>
        <fullName evidence="2">Uncharacterized protein</fullName>
    </submittedName>
</protein>
<dbReference type="HOGENOM" id="CLU_671139_0_0_1"/>
<dbReference type="PROSITE" id="PS50330">
    <property type="entry name" value="UIM"/>
    <property type="match status" value="1"/>
</dbReference>
<sequence>MSDSEMDEDLKRAIALSLEQPSSPTIRERKLIDLTISDDDDDLDAPVTTRFQVSQLNSIPNTSMDVKPNTNLQVSSQSSNTLFNGLNRKQMEEERIARTQQRSKAPDVISKKRKAPVSSPTSSLSEGHQSKFSRPESITCNKTIEGHQKKSTDRSPIRQGMNNALDDLSKGFVEPDSEPAIASSDIPQMLPKHKRRGKVSDIGVQFPFGAVKKTFAHGYPREDDIKIEEVLQPSTLELAVMSAFQIEPDWIASKILPTTKVTWVLQAKSEAENPASRPPVSQFLSLCESWGGGSHSGTELLRTGYPGLGRSVSSLGLETDQPLEVDIVTASIGNLDDRFLGTIYLAAQASKLLQKARVAAGTICFRSKWYDASSFPRHLMRDCHSRREGLLMHNKMIFGPHGEGPGNKRA</sequence>
<reference evidence="3" key="1">
    <citation type="journal article" date="2011" name="PLoS Genet.">
        <title>Genomic analysis of the necrotrophic fungal pathogens Sclerotinia sclerotiorum and Botrytis cinerea.</title>
        <authorList>
            <person name="Amselem J."/>
            <person name="Cuomo C.A."/>
            <person name="van Kan J.A."/>
            <person name="Viaud M."/>
            <person name="Benito E.P."/>
            <person name="Couloux A."/>
            <person name="Coutinho P.M."/>
            <person name="de Vries R.P."/>
            <person name="Dyer P.S."/>
            <person name="Fillinger S."/>
            <person name="Fournier E."/>
            <person name="Gout L."/>
            <person name="Hahn M."/>
            <person name="Kohn L."/>
            <person name="Lapalu N."/>
            <person name="Plummer K.M."/>
            <person name="Pradier J.M."/>
            <person name="Quevillon E."/>
            <person name="Sharon A."/>
            <person name="Simon A."/>
            <person name="ten Have A."/>
            <person name="Tudzynski B."/>
            <person name="Tudzynski P."/>
            <person name="Wincker P."/>
            <person name="Andrew M."/>
            <person name="Anthouard V."/>
            <person name="Beever R.E."/>
            <person name="Beffa R."/>
            <person name="Benoit I."/>
            <person name="Bouzid O."/>
            <person name="Brault B."/>
            <person name="Chen Z."/>
            <person name="Choquer M."/>
            <person name="Collemare J."/>
            <person name="Cotton P."/>
            <person name="Danchin E.G."/>
            <person name="Da Silva C."/>
            <person name="Gautier A."/>
            <person name="Giraud C."/>
            <person name="Giraud T."/>
            <person name="Gonzalez C."/>
            <person name="Grossetete S."/>
            <person name="Guldener U."/>
            <person name="Henrissat B."/>
            <person name="Howlett B.J."/>
            <person name="Kodira C."/>
            <person name="Kretschmer M."/>
            <person name="Lappartient A."/>
            <person name="Leroch M."/>
            <person name="Levis C."/>
            <person name="Mauceli E."/>
            <person name="Neuveglise C."/>
            <person name="Oeser B."/>
            <person name="Pearson M."/>
            <person name="Poulain J."/>
            <person name="Poussereau N."/>
            <person name="Quesneville H."/>
            <person name="Rascle C."/>
            <person name="Schumacher J."/>
            <person name="Segurens B."/>
            <person name="Sexton A."/>
            <person name="Silva E."/>
            <person name="Sirven C."/>
            <person name="Soanes D.M."/>
            <person name="Talbot N.J."/>
            <person name="Templeton M."/>
            <person name="Yandava C."/>
            <person name="Yarden O."/>
            <person name="Zeng Q."/>
            <person name="Rollins J.A."/>
            <person name="Lebrun M.H."/>
            <person name="Dickman M."/>
        </authorList>
    </citation>
    <scope>NUCLEOTIDE SEQUENCE [LARGE SCALE GENOMIC DNA]</scope>
    <source>
        <strain evidence="3">ATCC 18683 / 1980 / Ss-1</strain>
    </source>
</reference>
<dbReference type="AlphaFoldDB" id="A7E411"/>
<dbReference type="GO" id="GO:0005634">
    <property type="term" value="C:nucleus"/>
    <property type="evidence" value="ECO:0007669"/>
    <property type="project" value="InterPro"/>
</dbReference>
<keyword evidence="3" id="KW-1185">Reference proteome</keyword>
<dbReference type="PANTHER" id="PTHR12415:SF4">
    <property type="entry name" value="TYROSYL-DNA PHOSPHODIESTERASE DOMAIN-CONTAINING PROTEIN"/>
    <property type="match status" value="1"/>
</dbReference>
<dbReference type="PANTHER" id="PTHR12415">
    <property type="entry name" value="TYROSYL-DNA PHOSPHODIESTERASE 1"/>
    <property type="match status" value="1"/>
</dbReference>
<dbReference type="SUPFAM" id="SSF56024">
    <property type="entry name" value="Phospholipase D/nuclease"/>
    <property type="match status" value="1"/>
</dbReference>
<dbReference type="Pfam" id="PF06087">
    <property type="entry name" value="Tyr-DNA_phospho"/>
    <property type="match status" value="1"/>
</dbReference>
<dbReference type="Proteomes" id="UP000001312">
    <property type="component" value="Unassembled WGS sequence"/>
</dbReference>
<dbReference type="EMBL" id="CH476621">
    <property type="protein sequence ID" value="EDN90633.1"/>
    <property type="molecule type" value="Genomic_DNA"/>
</dbReference>